<dbReference type="GO" id="GO:0006364">
    <property type="term" value="P:rRNA processing"/>
    <property type="evidence" value="ECO:0007669"/>
    <property type="project" value="InterPro"/>
</dbReference>
<dbReference type="InterPro" id="IPR029044">
    <property type="entry name" value="Nucleotide-diphossugar_trans"/>
</dbReference>
<dbReference type="Gene3D" id="3.90.550.10">
    <property type="entry name" value="Spore Coat Polysaccharide Biosynthesis Protein SpsA, Chain A"/>
    <property type="match status" value="1"/>
</dbReference>
<dbReference type="SUPFAM" id="SSF50346">
    <property type="entry name" value="PRC-barrel domain"/>
    <property type="match status" value="1"/>
</dbReference>
<dbReference type="EMBL" id="CP144754">
    <property type="protein sequence ID" value="WVZ99619.1"/>
    <property type="molecule type" value="Genomic_DNA"/>
</dbReference>
<dbReference type="SUPFAM" id="SSF50447">
    <property type="entry name" value="Translation proteins"/>
    <property type="match status" value="1"/>
</dbReference>
<feature type="compositionally biased region" description="Low complexity" evidence="1">
    <location>
        <begin position="66"/>
        <end position="83"/>
    </location>
</feature>
<name>A0AAQ3UXU3_PASNO</name>
<dbReference type="NCBIfam" id="TIGR02273">
    <property type="entry name" value="16S_RimM"/>
    <property type="match status" value="1"/>
</dbReference>
<dbReference type="GO" id="GO:0043022">
    <property type="term" value="F:ribosome binding"/>
    <property type="evidence" value="ECO:0007669"/>
    <property type="project" value="InterPro"/>
</dbReference>
<dbReference type="InterPro" id="IPR011961">
    <property type="entry name" value="RimM"/>
</dbReference>
<evidence type="ECO:0008006" key="6">
    <source>
        <dbReference type="Google" id="ProtNLM"/>
    </source>
</evidence>
<reference evidence="4 5" key="1">
    <citation type="submission" date="2024-02" db="EMBL/GenBank/DDBJ databases">
        <title>High-quality chromosome-scale genome assembly of Pensacola bahiagrass (Paspalum notatum Flugge var. saurae).</title>
        <authorList>
            <person name="Vega J.M."/>
            <person name="Podio M."/>
            <person name="Orjuela J."/>
            <person name="Siena L.A."/>
            <person name="Pessino S.C."/>
            <person name="Combes M.C."/>
            <person name="Mariac C."/>
            <person name="Albertini E."/>
            <person name="Pupilli F."/>
            <person name="Ortiz J.P.A."/>
            <person name="Leblanc O."/>
        </authorList>
    </citation>
    <scope>NUCLEOTIDE SEQUENCE [LARGE SCALE GENOMIC DNA]</scope>
    <source>
        <strain evidence="4">R1</strain>
        <tissue evidence="4">Leaf</tissue>
    </source>
</reference>
<feature type="domain" description="Ribosome maturation factor RimM PRC barrel" evidence="3">
    <location>
        <begin position="259"/>
        <end position="344"/>
    </location>
</feature>
<dbReference type="InterPro" id="IPR036976">
    <property type="entry name" value="RimM_N_sf"/>
</dbReference>
<dbReference type="Pfam" id="PF24986">
    <property type="entry name" value="PRC_RimM"/>
    <property type="match status" value="1"/>
</dbReference>
<dbReference type="AlphaFoldDB" id="A0AAQ3UXU3"/>
<feature type="region of interest" description="Disordered" evidence="1">
    <location>
        <begin position="57"/>
        <end position="83"/>
    </location>
</feature>
<evidence type="ECO:0000256" key="1">
    <source>
        <dbReference type="SAM" id="MobiDB-lite"/>
    </source>
</evidence>
<dbReference type="GO" id="GO:0006048">
    <property type="term" value="P:UDP-N-acetylglucosamine biosynthetic process"/>
    <property type="evidence" value="ECO:0007669"/>
    <property type="project" value="TreeGrafter"/>
</dbReference>
<dbReference type="InterPro" id="IPR009000">
    <property type="entry name" value="Transl_B-barrel_sf"/>
</dbReference>
<dbReference type="SUPFAM" id="SSF53448">
    <property type="entry name" value="Nucleotide-diphospho-sugar transferases"/>
    <property type="match status" value="1"/>
</dbReference>
<evidence type="ECO:0000259" key="3">
    <source>
        <dbReference type="Pfam" id="PF24986"/>
    </source>
</evidence>
<dbReference type="GO" id="GO:0005840">
    <property type="term" value="C:ribosome"/>
    <property type="evidence" value="ECO:0007669"/>
    <property type="project" value="InterPro"/>
</dbReference>
<evidence type="ECO:0000313" key="5">
    <source>
        <dbReference type="Proteomes" id="UP001341281"/>
    </source>
</evidence>
<dbReference type="PANTHER" id="PTHR11952:SF10">
    <property type="entry name" value="16S RRNA PROCESSING PROTEIN RIMM FAMILY"/>
    <property type="match status" value="1"/>
</dbReference>
<feature type="non-terminal residue" evidence="4">
    <location>
        <position position="1"/>
    </location>
</feature>
<sequence>KAQPNSRSRCSGIVRTSPKPQGPGSLPVGPRAEWFSLNLHLLSLPYPPSSFPPARPFLSGLRRQNRGSGAMASASPASARPLSLPLTVPRSPRVLPAPPPSRLLPLRRLALGPPRPGAVLLSSRTDAREQELEGDFDDYDDDAERGQEYNDDEDLVEVGYVSGAHGVRGDVLVTPRTDFPELRFATPGTRWLRARAAGKPQVREFELVRGRAHTGKKSWIVSFDGVDDLDEARQIVGSAILVKAGDRPEIEDGEFYSLDLVGMRVIVKDTGELVGTVSQVFNFGGGDLLQVMIGSAEGTAVNPDSENQDSTSSCEHVWIPFAEDIVPDVDMESREMWITPPKGLLELNSRSDKRSKKERRAMEWKDRKRLQRRVIAGKKVLSEMNQGHVLEGLLSGDKVQKASLAEQIGCIDFQLFRHGVNYVSKQIKSSSKNLLANSSLSRKEVIKVPYEIPINLGEKGEHAFSSELRKGLEILHKSKTAIVLIRNGSDSDAELLSLLNSFSDLMKVVGNRVAPPFIIVSPSGHLESVRNCLVENDYFGLDTQKVWVLEELELPVISISSEANGRKVLMKSPWEIIKKPAGSGGIFSLLSSNKILENLNEMGVQYTQICSSSNRPVIGHPLLFGTVASCGADVGIKLSNSSEMEDVFDLILSIDQLNKMCRDVTQMRFSGRPEQNSHVENVEGQWVAVQPEAANSYRLHADITSVLNSCTPDRLCVMEIVEQ</sequence>
<dbReference type="FunFam" id="2.30.30.240:FF:000002">
    <property type="entry name" value="Ribosome maturation factor rimM"/>
    <property type="match status" value="1"/>
</dbReference>
<dbReference type="HAMAP" id="MF_00014">
    <property type="entry name" value="Ribosome_mat_RimM"/>
    <property type="match status" value="1"/>
</dbReference>
<proteinExistence type="inferred from homology"/>
<feature type="compositionally biased region" description="Acidic residues" evidence="1">
    <location>
        <begin position="132"/>
        <end position="141"/>
    </location>
</feature>
<dbReference type="GO" id="GO:0003977">
    <property type="term" value="F:UDP-N-acetylglucosamine diphosphorylase activity"/>
    <property type="evidence" value="ECO:0007669"/>
    <property type="project" value="TreeGrafter"/>
</dbReference>
<gene>
    <name evidence="4" type="ORF">U9M48_044888</name>
</gene>
<dbReference type="PANTHER" id="PTHR11952">
    <property type="entry name" value="UDP- GLUCOSE PYROPHOSPHORYLASE"/>
    <property type="match status" value="1"/>
</dbReference>
<keyword evidence="5" id="KW-1185">Reference proteome</keyword>
<dbReference type="Pfam" id="PF01782">
    <property type="entry name" value="RimM"/>
    <property type="match status" value="1"/>
</dbReference>
<organism evidence="4 5">
    <name type="scientific">Paspalum notatum var. saurae</name>
    <dbReference type="NCBI Taxonomy" id="547442"/>
    <lineage>
        <taxon>Eukaryota</taxon>
        <taxon>Viridiplantae</taxon>
        <taxon>Streptophyta</taxon>
        <taxon>Embryophyta</taxon>
        <taxon>Tracheophyta</taxon>
        <taxon>Spermatophyta</taxon>
        <taxon>Magnoliopsida</taxon>
        <taxon>Liliopsida</taxon>
        <taxon>Poales</taxon>
        <taxon>Poaceae</taxon>
        <taxon>PACMAD clade</taxon>
        <taxon>Panicoideae</taxon>
        <taxon>Andropogonodae</taxon>
        <taxon>Paspaleae</taxon>
        <taxon>Paspalinae</taxon>
        <taxon>Paspalum</taxon>
    </lineage>
</organism>
<feature type="region of interest" description="Disordered" evidence="1">
    <location>
        <begin position="117"/>
        <end position="141"/>
    </location>
</feature>
<dbReference type="InterPro" id="IPR002676">
    <property type="entry name" value="RimM_N"/>
</dbReference>
<dbReference type="InterPro" id="IPR011033">
    <property type="entry name" value="PRC_barrel-like_sf"/>
</dbReference>
<evidence type="ECO:0000259" key="2">
    <source>
        <dbReference type="Pfam" id="PF01782"/>
    </source>
</evidence>
<dbReference type="InterPro" id="IPR056792">
    <property type="entry name" value="PRC_RimM"/>
</dbReference>
<protein>
    <recommendedName>
        <fullName evidence="6">16S rRNA processing protein RimM family</fullName>
    </recommendedName>
</protein>
<evidence type="ECO:0000313" key="4">
    <source>
        <dbReference type="EMBL" id="WVZ99619.1"/>
    </source>
</evidence>
<accession>A0AAQ3UXU3</accession>
<feature type="region of interest" description="Disordered" evidence="1">
    <location>
        <begin position="1"/>
        <end position="29"/>
    </location>
</feature>
<feature type="domain" description="RimM N-terminal" evidence="2">
    <location>
        <begin position="158"/>
        <end position="243"/>
    </location>
</feature>
<dbReference type="Gene3D" id="2.30.30.240">
    <property type="entry name" value="PRC-barrel domain"/>
    <property type="match status" value="1"/>
</dbReference>
<dbReference type="Proteomes" id="UP001341281">
    <property type="component" value="Chromosome 10"/>
</dbReference>
<dbReference type="Gene3D" id="2.40.30.60">
    <property type="entry name" value="RimM"/>
    <property type="match status" value="1"/>
</dbReference>
<dbReference type="InterPro" id="IPR039741">
    <property type="entry name" value="UDP-sugar_pyrophosphorylase"/>
</dbReference>